<gene>
    <name evidence="2" type="ORF">LCGC14_0295170</name>
</gene>
<comment type="caution">
    <text evidence="2">The sequence shown here is derived from an EMBL/GenBank/DDBJ whole genome shotgun (WGS) entry which is preliminary data.</text>
</comment>
<evidence type="ECO:0000256" key="1">
    <source>
        <dbReference type="SAM" id="Phobius"/>
    </source>
</evidence>
<dbReference type="EMBL" id="LAZR01000179">
    <property type="protein sequence ID" value="KKN83864.1"/>
    <property type="molecule type" value="Genomic_DNA"/>
</dbReference>
<dbReference type="AlphaFoldDB" id="A0A0F9TX51"/>
<keyword evidence="1" id="KW-0472">Membrane</keyword>
<keyword evidence="1" id="KW-1133">Transmembrane helix</keyword>
<name>A0A0F9TX51_9ZZZZ</name>
<organism evidence="2">
    <name type="scientific">marine sediment metagenome</name>
    <dbReference type="NCBI Taxonomy" id="412755"/>
    <lineage>
        <taxon>unclassified sequences</taxon>
        <taxon>metagenomes</taxon>
        <taxon>ecological metagenomes</taxon>
    </lineage>
</organism>
<feature type="transmembrane region" description="Helical" evidence="1">
    <location>
        <begin position="57"/>
        <end position="78"/>
    </location>
</feature>
<keyword evidence="1" id="KW-0812">Transmembrane</keyword>
<accession>A0A0F9TX51</accession>
<protein>
    <submittedName>
        <fullName evidence="2">Uncharacterized protein</fullName>
    </submittedName>
</protein>
<proteinExistence type="predicted"/>
<reference evidence="2" key="1">
    <citation type="journal article" date="2015" name="Nature">
        <title>Complex archaea that bridge the gap between prokaryotes and eukaryotes.</title>
        <authorList>
            <person name="Spang A."/>
            <person name="Saw J.H."/>
            <person name="Jorgensen S.L."/>
            <person name="Zaremba-Niedzwiedzka K."/>
            <person name="Martijn J."/>
            <person name="Lind A.E."/>
            <person name="van Eijk R."/>
            <person name="Schleper C."/>
            <person name="Guy L."/>
            <person name="Ettema T.J."/>
        </authorList>
    </citation>
    <scope>NUCLEOTIDE SEQUENCE</scope>
</reference>
<evidence type="ECO:0000313" key="2">
    <source>
        <dbReference type="EMBL" id="KKN83864.1"/>
    </source>
</evidence>
<sequence>MTADVDHQLEDIAADVRELKEWTVRHEKLHTSDQDLLAAIINTLAEHQTNHHGRLTFIKQSGVITALLATIGGIAELLRRLFLS</sequence>